<comment type="caution">
    <text evidence="2">The sequence shown here is derived from an EMBL/GenBank/DDBJ whole genome shotgun (WGS) entry which is preliminary data.</text>
</comment>
<dbReference type="SUPFAM" id="SSF49785">
    <property type="entry name" value="Galactose-binding domain-like"/>
    <property type="match status" value="1"/>
</dbReference>
<dbReference type="Proteomes" id="UP000749559">
    <property type="component" value="Unassembled WGS sequence"/>
</dbReference>
<evidence type="ECO:0000313" key="3">
    <source>
        <dbReference type="Proteomes" id="UP000749559"/>
    </source>
</evidence>
<dbReference type="Gene3D" id="2.60.120.260">
    <property type="entry name" value="Galactose-binding domain-like"/>
    <property type="match status" value="1"/>
</dbReference>
<evidence type="ECO:0000259" key="1">
    <source>
        <dbReference type="PROSITE" id="PS50022"/>
    </source>
</evidence>
<evidence type="ECO:0000313" key="2">
    <source>
        <dbReference type="EMBL" id="CAH1796596.1"/>
    </source>
</evidence>
<dbReference type="SMART" id="SM00231">
    <property type="entry name" value="FA58C"/>
    <property type="match status" value="1"/>
</dbReference>
<dbReference type="AlphaFoldDB" id="A0A8S4PV28"/>
<dbReference type="PANTHER" id="PTHR24543">
    <property type="entry name" value="MULTICOPPER OXIDASE-RELATED"/>
    <property type="match status" value="1"/>
</dbReference>
<dbReference type="CDD" id="cd00057">
    <property type="entry name" value="FA58C"/>
    <property type="match status" value="1"/>
</dbReference>
<name>A0A8S4PV28_OWEFU</name>
<dbReference type="PROSITE" id="PS50022">
    <property type="entry name" value="FA58C_3"/>
    <property type="match status" value="1"/>
</dbReference>
<feature type="domain" description="F5/8 type C" evidence="1">
    <location>
        <begin position="29"/>
        <end position="189"/>
    </location>
</feature>
<dbReference type="PANTHER" id="PTHR24543:SF325">
    <property type="entry name" value="F5_8 TYPE C DOMAIN-CONTAINING PROTEIN"/>
    <property type="match status" value="1"/>
</dbReference>
<dbReference type="OrthoDB" id="10067267at2759"/>
<dbReference type="EMBL" id="CAIIXF020000010">
    <property type="protein sequence ID" value="CAH1796596.1"/>
    <property type="molecule type" value="Genomic_DNA"/>
</dbReference>
<protein>
    <recommendedName>
        <fullName evidence="1">F5/8 type C domain-containing protein</fullName>
    </recommendedName>
</protein>
<accession>A0A8S4PV28</accession>
<dbReference type="PROSITE" id="PS01285">
    <property type="entry name" value="FA58C_1"/>
    <property type="match status" value="1"/>
</dbReference>
<organism evidence="2 3">
    <name type="scientific">Owenia fusiformis</name>
    <name type="common">Polychaete worm</name>
    <dbReference type="NCBI Taxonomy" id="6347"/>
    <lineage>
        <taxon>Eukaryota</taxon>
        <taxon>Metazoa</taxon>
        <taxon>Spiralia</taxon>
        <taxon>Lophotrochozoa</taxon>
        <taxon>Annelida</taxon>
        <taxon>Polychaeta</taxon>
        <taxon>Sedentaria</taxon>
        <taxon>Canalipalpata</taxon>
        <taxon>Sabellida</taxon>
        <taxon>Oweniida</taxon>
        <taxon>Oweniidae</taxon>
        <taxon>Owenia</taxon>
    </lineage>
</organism>
<dbReference type="PROSITE" id="PS01286">
    <property type="entry name" value="FA58C_2"/>
    <property type="match status" value="1"/>
</dbReference>
<sequence>MRECSRHGIEGSSTHCICSDDINKGPNICRLVQAVGLYDEARISDEAFTASSAKNERFKRTFDARLNGPGAWVSDNLNSCDIQWLQIDLSVLHILHRIGTQGCKSCTQEKWVSKYVVRHSRDGNYWCFFENYGARNKEKVFDGNFDTDSIVRNDFRPPLVARMIRIYPIVPYDASGKYRSALRVELYGCKQMPVGKQAPPRSVSPFS</sequence>
<dbReference type="InterPro" id="IPR008979">
    <property type="entry name" value="Galactose-bd-like_sf"/>
</dbReference>
<dbReference type="InterPro" id="IPR000421">
    <property type="entry name" value="FA58C"/>
</dbReference>
<dbReference type="Pfam" id="PF00754">
    <property type="entry name" value="F5_F8_type_C"/>
    <property type="match status" value="1"/>
</dbReference>
<proteinExistence type="predicted"/>
<reference evidence="2" key="1">
    <citation type="submission" date="2022-03" db="EMBL/GenBank/DDBJ databases">
        <authorList>
            <person name="Martin C."/>
        </authorList>
    </citation>
    <scope>NUCLEOTIDE SEQUENCE</scope>
</reference>
<keyword evidence="3" id="KW-1185">Reference proteome</keyword>
<gene>
    <name evidence="2" type="ORF">OFUS_LOCUS20987</name>
</gene>